<dbReference type="InterPro" id="IPR025030">
    <property type="entry name" value="DUF3950"/>
</dbReference>
<comment type="caution">
    <text evidence="3">The sequence shown here is derived from an EMBL/GenBank/DDBJ whole genome shotgun (WGS) entry which is preliminary data.</text>
</comment>
<proteinExistence type="predicted"/>
<evidence type="ECO:0000259" key="1">
    <source>
        <dbReference type="Pfam" id="PF13132"/>
    </source>
</evidence>
<reference evidence="4 5" key="1">
    <citation type="submission" date="2018-04" db="EMBL/GenBank/DDBJ databases">
        <title>Whole genome sequencing of Salmonella enterica.</title>
        <authorList>
            <person name="Bell R."/>
        </authorList>
    </citation>
    <scope>NUCLEOTIDE SEQUENCE [LARGE SCALE GENOMIC DNA]</scope>
    <source>
        <strain evidence="2 5">CFSAN058609</strain>
        <strain evidence="3 4">CFSAN058610</strain>
    </source>
</reference>
<name>A0A7Z1QE36_SALET</name>
<dbReference type="NCBIfam" id="NF041551">
    <property type="entry name" value="YlcI_YnfO_N"/>
    <property type="match status" value="1"/>
</dbReference>
<dbReference type="EMBL" id="QARP01000008">
    <property type="protein sequence ID" value="PUF38593.1"/>
    <property type="molecule type" value="Genomic_DNA"/>
</dbReference>
<protein>
    <recommendedName>
        <fullName evidence="1">DUF3950 domain-containing protein</fullName>
    </recommendedName>
</protein>
<gene>
    <name evidence="3" type="ORF">DAX73_11660</name>
    <name evidence="2" type="ORF">DAX92_10335</name>
</gene>
<evidence type="ECO:0000313" key="2">
    <source>
        <dbReference type="EMBL" id="PUF38593.1"/>
    </source>
</evidence>
<sequence length="62" mass="7195">MTKNHINSKTVYKGIRFPHEMIENVEASIAREKEENSGANFSAWVLDACSRKLKEEKSKKRE</sequence>
<evidence type="ECO:0000313" key="3">
    <source>
        <dbReference type="EMBL" id="PUF59618.1"/>
    </source>
</evidence>
<evidence type="ECO:0000313" key="4">
    <source>
        <dbReference type="Proteomes" id="UP000251351"/>
    </source>
</evidence>
<dbReference type="Proteomes" id="UP000251351">
    <property type="component" value="Unassembled WGS sequence"/>
</dbReference>
<dbReference type="AlphaFoldDB" id="A0A7Z1QE36"/>
<dbReference type="Proteomes" id="UP000251540">
    <property type="component" value="Unassembled WGS sequence"/>
</dbReference>
<evidence type="ECO:0000313" key="5">
    <source>
        <dbReference type="Proteomes" id="UP000251540"/>
    </source>
</evidence>
<organism evidence="3 4">
    <name type="scientific">Salmonella enterica I</name>
    <dbReference type="NCBI Taxonomy" id="59201"/>
    <lineage>
        <taxon>Bacteria</taxon>
        <taxon>Pseudomonadati</taxon>
        <taxon>Pseudomonadota</taxon>
        <taxon>Gammaproteobacteria</taxon>
        <taxon>Enterobacterales</taxon>
        <taxon>Enterobacteriaceae</taxon>
        <taxon>Salmonella</taxon>
    </lineage>
</organism>
<dbReference type="Pfam" id="PF13132">
    <property type="entry name" value="DUF3950"/>
    <property type="match status" value="1"/>
</dbReference>
<feature type="domain" description="DUF3950" evidence="1">
    <location>
        <begin position="21"/>
        <end position="53"/>
    </location>
</feature>
<accession>A0A7Z1QE36</accession>
<dbReference type="EMBL" id="QARO01000009">
    <property type="protein sequence ID" value="PUF59618.1"/>
    <property type="molecule type" value="Genomic_DNA"/>
</dbReference>
<dbReference type="RefSeq" id="WP_154707827.1">
    <property type="nucleotide sequence ID" value="NZ_QARO01000009.1"/>
</dbReference>